<gene>
    <name evidence="1" type="ORF">FNV43_RR15065</name>
</gene>
<organism evidence="1 2">
    <name type="scientific">Rhamnella rubrinervis</name>
    <dbReference type="NCBI Taxonomy" id="2594499"/>
    <lineage>
        <taxon>Eukaryota</taxon>
        <taxon>Viridiplantae</taxon>
        <taxon>Streptophyta</taxon>
        <taxon>Embryophyta</taxon>
        <taxon>Tracheophyta</taxon>
        <taxon>Spermatophyta</taxon>
        <taxon>Magnoliopsida</taxon>
        <taxon>eudicotyledons</taxon>
        <taxon>Gunneridae</taxon>
        <taxon>Pentapetalae</taxon>
        <taxon>rosids</taxon>
        <taxon>fabids</taxon>
        <taxon>Rosales</taxon>
        <taxon>Rhamnaceae</taxon>
        <taxon>rhamnoid group</taxon>
        <taxon>Rhamneae</taxon>
        <taxon>Rhamnella</taxon>
    </lineage>
</organism>
<dbReference type="EMBL" id="VOIH02000007">
    <property type="protein sequence ID" value="KAF3441154.1"/>
    <property type="molecule type" value="Genomic_DNA"/>
</dbReference>
<accession>A0A8K0E862</accession>
<dbReference type="AlphaFoldDB" id="A0A8K0E862"/>
<evidence type="ECO:0000313" key="1">
    <source>
        <dbReference type="EMBL" id="KAF3441154.1"/>
    </source>
</evidence>
<evidence type="ECO:0000313" key="2">
    <source>
        <dbReference type="Proteomes" id="UP000796880"/>
    </source>
</evidence>
<comment type="caution">
    <text evidence="1">The sequence shown here is derived from an EMBL/GenBank/DDBJ whole genome shotgun (WGS) entry which is preliminary data.</text>
</comment>
<proteinExistence type="predicted"/>
<keyword evidence="2" id="KW-1185">Reference proteome</keyword>
<sequence>MSNSSFSLSILLISGVVRELIRRLEAWILFEKACKFSLPLHIPTYIAKSSVNCKPNSKVSNRDSSLSSVVVAIYLTSVHLPSSLHLPLPPHPSLSLPNLVLMLFAASHSPVAFATPQRGCGSENDAVPEHNLEELPSDLIGLIGLSRTFFDHLEARYKEELNKNYDIVVEGLQFLPYKYTRNSIQEDTIGCLLNSKDEKGQVLSDERMADNIIGVLLLPRHYDRVMTGLSS</sequence>
<dbReference type="Proteomes" id="UP000796880">
    <property type="component" value="Unassembled WGS sequence"/>
</dbReference>
<protein>
    <submittedName>
        <fullName evidence="1">Uncharacterized protein</fullName>
    </submittedName>
</protein>
<reference evidence="1" key="1">
    <citation type="submission" date="2020-03" db="EMBL/GenBank/DDBJ databases">
        <title>A high-quality chromosome-level genome assembly of a woody plant with both climbing and erect habits, Rhamnella rubrinervis.</title>
        <authorList>
            <person name="Lu Z."/>
            <person name="Yang Y."/>
            <person name="Zhu X."/>
            <person name="Sun Y."/>
        </authorList>
    </citation>
    <scope>NUCLEOTIDE SEQUENCE</scope>
    <source>
        <strain evidence="1">BYM</strain>
        <tissue evidence="1">Leaf</tissue>
    </source>
</reference>
<name>A0A8K0E862_9ROSA</name>